<protein>
    <submittedName>
        <fullName evidence="1">Uncharacterized protein</fullName>
    </submittedName>
</protein>
<organism evidence="1 2">
    <name type="scientific">Kosakonia oryziphila</name>
    <dbReference type="NCBI Taxonomy" id="1005667"/>
    <lineage>
        <taxon>Bacteria</taxon>
        <taxon>Pseudomonadati</taxon>
        <taxon>Pseudomonadota</taxon>
        <taxon>Gammaproteobacteria</taxon>
        <taxon>Enterobacterales</taxon>
        <taxon>Enterobacteriaceae</taxon>
        <taxon>Kosakonia</taxon>
    </lineage>
</organism>
<reference evidence="2" key="1">
    <citation type="submission" date="2016-08" db="EMBL/GenBank/DDBJ databases">
        <authorList>
            <person name="Varghese N."/>
            <person name="Submissions Spin"/>
        </authorList>
    </citation>
    <scope>NUCLEOTIDE SEQUENCE [LARGE SCALE GENOMIC DNA]</scope>
    <source>
        <strain evidence="2">REICA_142</strain>
    </source>
</reference>
<name>A0A1C4GK00_9ENTR</name>
<sequence length="46" mass="5215">MKAIPKTVSCCQVVNEVWDIEMTKIKTHKNTNIRLTVSCSSDIEYG</sequence>
<evidence type="ECO:0000313" key="1">
    <source>
        <dbReference type="EMBL" id="SCC68530.1"/>
    </source>
</evidence>
<dbReference type="EMBL" id="FMBC01000076">
    <property type="protein sequence ID" value="SCC68530.1"/>
    <property type="molecule type" value="Genomic_DNA"/>
</dbReference>
<dbReference type="AlphaFoldDB" id="A0A1C4GK00"/>
<dbReference type="Proteomes" id="UP000198515">
    <property type="component" value="Unassembled WGS sequence"/>
</dbReference>
<accession>A0A1C4GK00</accession>
<gene>
    <name evidence="1" type="ORF">GA0061070_10762</name>
</gene>
<proteinExistence type="predicted"/>
<keyword evidence="2" id="KW-1185">Reference proteome</keyword>
<evidence type="ECO:0000313" key="2">
    <source>
        <dbReference type="Proteomes" id="UP000198515"/>
    </source>
</evidence>